<evidence type="ECO:0000313" key="2">
    <source>
        <dbReference type="EMBL" id="OFC91210.1"/>
    </source>
</evidence>
<proteinExistence type="predicted"/>
<feature type="transmembrane region" description="Helical" evidence="1">
    <location>
        <begin position="41"/>
        <end position="62"/>
    </location>
</feature>
<dbReference type="EMBL" id="LXLI01000028">
    <property type="protein sequence ID" value="OFC91210.1"/>
    <property type="molecule type" value="Genomic_DNA"/>
</dbReference>
<evidence type="ECO:0000313" key="3">
    <source>
        <dbReference type="Proteomes" id="UP000175994"/>
    </source>
</evidence>
<dbReference type="AlphaFoldDB" id="A0A9X5N3Z6"/>
<dbReference type="RefSeq" id="WP_061529155.1">
    <property type="nucleotide sequence ID" value="NZ_LXLI01000028.1"/>
</dbReference>
<feature type="transmembrane region" description="Helical" evidence="1">
    <location>
        <begin position="166"/>
        <end position="186"/>
    </location>
</feature>
<keyword evidence="1" id="KW-1133">Transmembrane helix</keyword>
<keyword evidence="1" id="KW-0472">Membrane</keyword>
<protein>
    <submittedName>
        <fullName evidence="2">Uncharacterized protein</fullName>
    </submittedName>
</protein>
<organism evidence="2 3">
    <name type="scientific">Bacillus thuringiensis</name>
    <dbReference type="NCBI Taxonomy" id="1428"/>
    <lineage>
        <taxon>Bacteria</taxon>
        <taxon>Bacillati</taxon>
        <taxon>Bacillota</taxon>
        <taxon>Bacilli</taxon>
        <taxon>Bacillales</taxon>
        <taxon>Bacillaceae</taxon>
        <taxon>Bacillus</taxon>
        <taxon>Bacillus cereus group</taxon>
    </lineage>
</organism>
<sequence>MEEILSIFSKYELKARVFPAFLVLLPIGFTVLIWYPDLISLSGSFYIIIFIVSTLFFLAKIARERGKAIQTKLLKEWEGFPTTRMLHHSDNSIDPVTKKRYHLYLQKTIPGIEIPTLEQELENPTYYEQQYTSAVKWLIENTRDNDHLLQDNINYGFSRNLLGIKFLGILCCIIAIIINIFAAYQIHNLNLLAVPLKIWLSILINFLFLLLWIFYVNKKWVRSSSEAYARTLLSTCENNNQDIPS</sequence>
<feature type="transmembrane region" description="Helical" evidence="1">
    <location>
        <begin position="17"/>
        <end position="35"/>
    </location>
</feature>
<dbReference type="Proteomes" id="UP000175994">
    <property type="component" value="Unassembled WGS sequence"/>
</dbReference>
<reference evidence="2 3" key="1">
    <citation type="submission" date="2016-04" db="EMBL/GenBank/DDBJ databases">
        <title>Bacillus thuringiensis and Bacillus weihenstephanensis as novel biocontrol agents of wilt causing Verticillium species.</title>
        <authorList>
            <person name="Hollensteiner J."/>
            <person name="Wemheuer F."/>
            <person name="Harting R."/>
            <person name="Kolarzyk A."/>
            <person name="Diaz-Valerio S."/>
            <person name="Poehlein A."/>
            <person name="Brzuszkiewicz E."/>
            <person name="Nesemann K."/>
            <person name="Braus-Stromeyer S."/>
            <person name="Braus G."/>
            <person name="Daniel R."/>
            <person name="Liesegang H."/>
        </authorList>
    </citation>
    <scope>NUCLEOTIDE SEQUENCE [LARGE SCALE GENOMIC DNA]</scope>
    <source>
        <strain evidence="2 3">GOE4</strain>
    </source>
</reference>
<name>A0A9X5N3Z6_BACTU</name>
<keyword evidence="1" id="KW-0812">Transmembrane</keyword>
<accession>A0A9X5N3Z6</accession>
<gene>
    <name evidence="2" type="ORF">BTGOE4_37100</name>
</gene>
<evidence type="ECO:0000256" key="1">
    <source>
        <dbReference type="SAM" id="Phobius"/>
    </source>
</evidence>
<comment type="caution">
    <text evidence="2">The sequence shown here is derived from an EMBL/GenBank/DDBJ whole genome shotgun (WGS) entry which is preliminary data.</text>
</comment>
<feature type="transmembrane region" description="Helical" evidence="1">
    <location>
        <begin position="198"/>
        <end position="216"/>
    </location>
</feature>